<reference evidence="3 4" key="1">
    <citation type="journal article" date="2015" name="Genome Announc.">
        <title>Expanding the biotechnology potential of lactobacilli through comparative genomics of 213 strains and associated genera.</title>
        <authorList>
            <person name="Sun Z."/>
            <person name="Harris H.M."/>
            <person name="McCann A."/>
            <person name="Guo C."/>
            <person name="Argimon S."/>
            <person name="Zhang W."/>
            <person name="Yang X."/>
            <person name="Jeffery I.B."/>
            <person name="Cooney J.C."/>
            <person name="Kagawa T.F."/>
            <person name="Liu W."/>
            <person name="Song Y."/>
            <person name="Salvetti E."/>
            <person name="Wrobel A."/>
            <person name="Rasinkangas P."/>
            <person name="Parkhill J."/>
            <person name="Rea M.C."/>
            <person name="O'Sullivan O."/>
            <person name="Ritari J."/>
            <person name="Douillard F.P."/>
            <person name="Paul Ross R."/>
            <person name="Yang R."/>
            <person name="Briner A.E."/>
            <person name="Felis G.E."/>
            <person name="de Vos W.M."/>
            <person name="Barrangou R."/>
            <person name="Klaenhammer T.R."/>
            <person name="Caufield P.W."/>
            <person name="Cui Y."/>
            <person name="Zhang H."/>
            <person name="O'Toole P.W."/>
        </authorList>
    </citation>
    <scope>NUCLEOTIDE SEQUENCE [LARGE SCALE GENOMIC DNA]</scope>
    <source>
        <strain evidence="3 4">DSM 20719</strain>
    </source>
</reference>
<protein>
    <recommendedName>
        <fullName evidence="5">LXG domain-containing protein</fullName>
    </recommendedName>
</protein>
<evidence type="ECO:0000256" key="1">
    <source>
        <dbReference type="SAM" id="Coils"/>
    </source>
</evidence>
<name>A0AA89I0G5_9LACO</name>
<sequence length="419" mass="44562">MSSVSSIKTTSGLSKVTSNGTQALNNLNKMKKTAYDQQTAWHRFEADHAKDFAAFDSLIGQLKGLVNQYAGGSVPTMASYQSGGFNAVAGEGYAAAVAGVTNMNQARAAADKQARQSIGQIRKAQKQYANEVKRQKRIEAKKRKAENRQAGWADLMIDGVFIFGGAILAVASGGVAMPLILLIGNIMFGANTLLTDANKISTGNDEGNNFLKDKSQRLFGRNVGDVVYESTNFASGIVGSGGAYKELAEKGIVVGISKGSESILSGMDTGIGQKIIAGIGNTSRSVLPKLSENVTMSTVGKEVVKTYGKEVIVQGTEKVVEKEVTDPASELAEKFVEDGVYETTGNKFISESIGKTVENGMKKGTGKASDKVINSSNEYVKRSLENTVENAKLNQAQSIIKTLGQQNGQREFGKYKGGY</sequence>
<evidence type="ECO:0000313" key="3">
    <source>
        <dbReference type="EMBL" id="KRM22317.1"/>
    </source>
</evidence>
<evidence type="ECO:0008006" key="5">
    <source>
        <dbReference type="Google" id="ProtNLM"/>
    </source>
</evidence>
<keyword evidence="2" id="KW-0472">Membrane</keyword>
<comment type="caution">
    <text evidence="3">The sequence shown here is derived from an EMBL/GenBank/DDBJ whole genome shotgun (WGS) entry which is preliminary data.</text>
</comment>
<proteinExistence type="predicted"/>
<organism evidence="3 4">
    <name type="scientific">Latilactobacillus graminis DSM 20719</name>
    <dbReference type="NCBI Taxonomy" id="1423752"/>
    <lineage>
        <taxon>Bacteria</taxon>
        <taxon>Bacillati</taxon>
        <taxon>Bacillota</taxon>
        <taxon>Bacilli</taxon>
        <taxon>Lactobacillales</taxon>
        <taxon>Lactobacillaceae</taxon>
        <taxon>Latilactobacillus</taxon>
    </lineage>
</organism>
<evidence type="ECO:0000256" key="2">
    <source>
        <dbReference type="SAM" id="Phobius"/>
    </source>
</evidence>
<dbReference type="RefSeq" id="WP_151886740.1">
    <property type="nucleotide sequence ID" value="NZ_AYZB01000035.1"/>
</dbReference>
<keyword evidence="2" id="KW-0812">Transmembrane</keyword>
<feature type="coiled-coil region" evidence="1">
    <location>
        <begin position="121"/>
        <end position="148"/>
    </location>
</feature>
<keyword evidence="2" id="KW-1133">Transmembrane helix</keyword>
<gene>
    <name evidence="3" type="ORF">FC90_GL000918</name>
</gene>
<keyword evidence="1" id="KW-0175">Coiled coil</keyword>
<feature type="transmembrane region" description="Helical" evidence="2">
    <location>
        <begin position="151"/>
        <end position="170"/>
    </location>
</feature>
<dbReference type="EMBL" id="AYZB01000035">
    <property type="protein sequence ID" value="KRM22317.1"/>
    <property type="molecule type" value="Genomic_DNA"/>
</dbReference>
<evidence type="ECO:0000313" key="4">
    <source>
        <dbReference type="Proteomes" id="UP000050823"/>
    </source>
</evidence>
<dbReference type="AlphaFoldDB" id="A0AA89I0G5"/>
<dbReference type="Proteomes" id="UP000050823">
    <property type="component" value="Unassembled WGS sequence"/>
</dbReference>
<accession>A0AA89I0G5</accession>